<protein>
    <recommendedName>
        <fullName evidence="13">Crossover junction endodeoxyribonuclease RuvC</fullName>
        <ecNumber evidence="13">3.1.21.10</ecNumber>
    </recommendedName>
    <alternativeName>
        <fullName evidence="13">Holliday junction nuclease RuvC</fullName>
    </alternativeName>
    <alternativeName>
        <fullName evidence="13">Holliday junction resolvase RuvC</fullName>
    </alternativeName>
</protein>
<dbReference type="GO" id="GO:0003677">
    <property type="term" value="F:DNA binding"/>
    <property type="evidence" value="ECO:0007669"/>
    <property type="project" value="UniProtKB-KW"/>
</dbReference>
<dbReference type="HAMAP" id="MF_00034">
    <property type="entry name" value="RuvC"/>
    <property type="match status" value="1"/>
</dbReference>
<keyword evidence="7 13" id="KW-0378">Hydrolase</keyword>
<evidence type="ECO:0000256" key="7">
    <source>
        <dbReference type="ARBA" id="ARBA00022801"/>
    </source>
</evidence>
<proteinExistence type="inferred from homology"/>
<dbReference type="InterPro" id="IPR002176">
    <property type="entry name" value="X-over_junc_endoDNase_RuvC"/>
</dbReference>
<dbReference type="GO" id="GO:0006281">
    <property type="term" value="P:DNA repair"/>
    <property type="evidence" value="ECO:0007669"/>
    <property type="project" value="UniProtKB-UniRule"/>
</dbReference>
<evidence type="ECO:0000256" key="4">
    <source>
        <dbReference type="ARBA" id="ARBA00022723"/>
    </source>
</evidence>
<evidence type="ECO:0000256" key="12">
    <source>
        <dbReference type="ARBA" id="ARBA00029354"/>
    </source>
</evidence>
<dbReference type="GO" id="GO:0008821">
    <property type="term" value="F:crossover junction DNA endonuclease activity"/>
    <property type="evidence" value="ECO:0007669"/>
    <property type="project" value="UniProtKB-UniRule"/>
</dbReference>
<dbReference type="GO" id="GO:0048476">
    <property type="term" value="C:Holliday junction resolvase complex"/>
    <property type="evidence" value="ECO:0007669"/>
    <property type="project" value="UniProtKB-UniRule"/>
</dbReference>
<keyword evidence="10 13" id="KW-0233">DNA recombination</keyword>
<dbReference type="EC" id="3.1.21.10" evidence="13"/>
<keyword evidence="11 13" id="KW-0234">DNA repair</keyword>
<dbReference type="FunFam" id="3.30.420.10:FF:000002">
    <property type="entry name" value="Crossover junction endodeoxyribonuclease RuvC"/>
    <property type="match status" value="1"/>
</dbReference>
<comment type="subunit">
    <text evidence="13">Homodimer which binds Holliday junction (HJ) DNA. The HJ becomes 2-fold symmetrical on binding to RuvC with unstacked arms; it has a different conformation from HJ DNA in complex with RuvA. In the full resolvosome a probable DNA-RuvA(4)-RuvB(12)-RuvC(2) complex forms which resolves the HJ.</text>
</comment>
<evidence type="ECO:0000256" key="11">
    <source>
        <dbReference type="ARBA" id="ARBA00023204"/>
    </source>
</evidence>
<keyword evidence="4 13" id="KW-0479">Metal-binding</keyword>
<feature type="binding site" evidence="13">
    <location>
        <position position="71"/>
    </location>
    <ligand>
        <name>Mg(2+)</name>
        <dbReference type="ChEBI" id="CHEBI:18420"/>
        <label>2</label>
    </ligand>
</feature>
<keyword evidence="9 13" id="KW-0238">DNA-binding</keyword>
<dbReference type="SUPFAM" id="SSF53098">
    <property type="entry name" value="Ribonuclease H-like"/>
    <property type="match status" value="1"/>
</dbReference>
<keyword evidence="2 13" id="KW-0963">Cytoplasm</keyword>
<evidence type="ECO:0000256" key="13">
    <source>
        <dbReference type="HAMAP-Rule" id="MF_00034"/>
    </source>
</evidence>
<evidence type="ECO:0000256" key="1">
    <source>
        <dbReference type="ARBA" id="ARBA00009518"/>
    </source>
</evidence>
<dbReference type="Gene3D" id="3.30.420.10">
    <property type="entry name" value="Ribonuclease H-like superfamily/Ribonuclease H"/>
    <property type="match status" value="1"/>
</dbReference>
<dbReference type="PANTHER" id="PTHR30194:SF3">
    <property type="entry name" value="CROSSOVER JUNCTION ENDODEOXYRIBONUCLEASE RUVC"/>
    <property type="match status" value="1"/>
</dbReference>
<evidence type="ECO:0000256" key="10">
    <source>
        <dbReference type="ARBA" id="ARBA00023172"/>
    </source>
</evidence>
<reference evidence="14 15" key="1">
    <citation type="journal article" date="2016" name="Nat. Commun.">
        <title>Thousands of microbial genomes shed light on interconnected biogeochemical processes in an aquifer system.</title>
        <authorList>
            <person name="Anantharaman K."/>
            <person name="Brown C.T."/>
            <person name="Hug L.A."/>
            <person name="Sharon I."/>
            <person name="Castelle C.J."/>
            <person name="Probst A.J."/>
            <person name="Thomas B.C."/>
            <person name="Singh A."/>
            <person name="Wilkins M.J."/>
            <person name="Karaoz U."/>
            <person name="Brodie E.L."/>
            <person name="Williams K.H."/>
            <person name="Hubbard S.S."/>
            <person name="Banfield J.F."/>
        </authorList>
    </citation>
    <scope>NUCLEOTIDE SEQUENCE [LARGE SCALE GENOMIC DNA]</scope>
</reference>
<organism evidence="14 15">
    <name type="scientific">Candidatus Wildermuthbacteria bacterium GWA2_46_15</name>
    <dbReference type="NCBI Taxonomy" id="1802443"/>
    <lineage>
        <taxon>Bacteria</taxon>
        <taxon>Candidatus Wildermuthiibacteriota</taxon>
    </lineage>
</organism>
<evidence type="ECO:0000256" key="5">
    <source>
        <dbReference type="ARBA" id="ARBA00022759"/>
    </source>
</evidence>
<evidence type="ECO:0000256" key="3">
    <source>
        <dbReference type="ARBA" id="ARBA00022722"/>
    </source>
</evidence>
<comment type="subcellular location">
    <subcellularLocation>
        <location evidence="13">Cytoplasm</location>
    </subcellularLocation>
</comment>
<evidence type="ECO:0000256" key="6">
    <source>
        <dbReference type="ARBA" id="ARBA00022763"/>
    </source>
</evidence>
<dbReference type="AlphaFoldDB" id="A0A1G2QQT5"/>
<gene>
    <name evidence="13" type="primary">ruvC</name>
    <name evidence="14" type="ORF">A2117_02430</name>
</gene>
<dbReference type="InterPro" id="IPR012337">
    <property type="entry name" value="RNaseH-like_sf"/>
</dbReference>
<evidence type="ECO:0000256" key="9">
    <source>
        <dbReference type="ARBA" id="ARBA00023125"/>
    </source>
</evidence>
<feature type="active site" evidence="13">
    <location>
        <position position="7"/>
    </location>
</feature>
<dbReference type="CDD" id="cd16962">
    <property type="entry name" value="RuvC"/>
    <property type="match status" value="1"/>
</dbReference>
<dbReference type="PANTHER" id="PTHR30194">
    <property type="entry name" value="CROSSOVER JUNCTION ENDODEOXYRIBONUCLEASE RUVC"/>
    <property type="match status" value="1"/>
</dbReference>
<name>A0A1G2QQT5_9BACT</name>
<dbReference type="NCBIfam" id="NF000711">
    <property type="entry name" value="PRK00039.2-1"/>
    <property type="match status" value="1"/>
</dbReference>
<keyword evidence="3 13" id="KW-0540">Nuclease</keyword>
<dbReference type="GO" id="GO:0005737">
    <property type="term" value="C:cytoplasm"/>
    <property type="evidence" value="ECO:0007669"/>
    <property type="project" value="UniProtKB-SubCell"/>
</dbReference>
<comment type="caution">
    <text evidence="14">The sequence shown here is derived from an EMBL/GenBank/DDBJ whole genome shotgun (WGS) entry which is preliminary data.</text>
</comment>
<comment type="similarity">
    <text evidence="1 13">Belongs to the RuvC family.</text>
</comment>
<dbReference type="GO" id="GO:0006310">
    <property type="term" value="P:DNA recombination"/>
    <property type="evidence" value="ECO:0007669"/>
    <property type="project" value="UniProtKB-UniRule"/>
</dbReference>
<keyword evidence="6 13" id="KW-0227">DNA damage</keyword>
<evidence type="ECO:0000256" key="2">
    <source>
        <dbReference type="ARBA" id="ARBA00022490"/>
    </source>
</evidence>
<evidence type="ECO:0000313" key="14">
    <source>
        <dbReference type="EMBL" id="OHA62808.1"/>
    </source>
</evidence>
<keyword evidence="8 13" id="KW-0460">Magnesium</keyword>
<dbReference type="PRINTS" id="PR00696">
    <property type="entry name" value="RSOLVASERUVC"/>
</dbReference>
<comment type="function">
    <text evidence="13">The RuvA-RuvB-RuvC complex processes Holliday junction (HJ) DNA during genetic recombination and DNA repair. Endonuclease that resolves HJ intermediates. Cleaves cruciform DNA by making single-stranded nicks across the HJ at symmetrical positions within the homologous arms, yielding a 5'-phosphate and a 3'-hydroxyl group; requires a central core of homology in the junction. The consensus cleavage sequence is 5'-(A/T)TT(C/G)-3'. Cleavage occurs on the 3'-side of the TT dinucleotide at the point of strand exchange. HJ branch migration catalyzed by RuvA-RuvB allows RuvC to scan DNA until it finds its consensus sequence, where it cleaves and resolves the cruciform DNA.</text>
</comment>
<dbReference type="Proteomes" id="UP000179245">
    <property type="component" value="Unassembled WGS sequence"/>
</dbReference>
<sequence length="165" mass="18222">MIVLGIDPGTATIGYGVLEALGLPKRLRVSCLAYGLIETTPDNPFPQRLEKIAKEFDALVKKYQPGLIAIESVFFFRNQKTLIPVSRASGVIILGAARRKISIIEFTPIQVKARVANYGRAEKEEVQRRIVEILGLKSIPRPDDVTDALGVALCGVFSLTKPRRY</sequence>
<keyword evidence="5 13" id="KW-0255">Endonuclease</keyword>
<accession>A0A1G2QQT5</accession>
<dbReference type="Pfam" id="PF02075">
    <property type="entry name" value="RuvC"/>
    <property type="match status" value="1"/>
</dbReference>
<evidence type="ECO:0000256" key="8">
    <source>
        <dbReference type="ARBA" id="ARBA00022842"/>
    </source>
</evidence>
<dbReference type="STRING" id="1802443.A2117_02430"/>
<feature type="binding site" evidence="13">
    <location>
        <position position="144"/>
    </location>
    <ligand>
        <name>Mg(2+)</name>
        <dbReference type="ChEBI" id="CHEBI:18420"/>
        <label>1</label>
    </ligand>
</feature>
<dbReference type="EMBL" id="MHTO01000003">
    <property type="protein sequence ID" value="OHA62808.1"/>
    <property type="molecule type" value="Genomic_DNA"/>
</dbReference>
<feature type="binding site" evidence="13">
    <location>
        <position position="7"/>
    </location>
    <ligand>
        <name>Mg(2+)</name>
        <dbReference type="ChEBI" id="CHEBI:18420"/>
        <label>1</label>
    </ligand>
</feature>
<dbReference type="GO" id="GO:0000287">
    <property type="term" value="F:magnesium ion binding"/>
    <property type="evidence" value="ECO:0007669"/>
    <property type="project" value="UniProtKB-UniRule"/>
</dbReference>
<dbReference type="InterPro" id="IPR036397">
    <property type="entry name" value="RNaseH_sf"/>
</dbReference>
<feature type="active site" evidence="13">
    <location>
        <position position="144"/>
    </location>
</feature>
<evidence type="ECO:0000313" key="15">
    <source>
        <dbReference type="Proteomes" id="UP000179245"/>
    </source>
</evidence>
<comment type="catalytic activity">
    <reaction evidence="12 13">
        <text>Endonucleolytic cleavage at a junction such as a reciprocal single-stranded crossover between two homologous DNA duplexes (Holliday junction).</text>
        <dbReference type="EC" id="3.1.21.10"/>
    </reaction>
</comment>
<comment type="cofactor">
    <cofactor evidence="13">
        <name>Mg(2+)</name>
        <dbReference type="ChEBI" id="CHEBI:18420"/>
    </cofactor>
    <text evidence="13">Binds 2 Mg(2+) ion per subunit.</text>
</comment>
<feature type="active site" evidence="13">
    <location>
        <position position="71"/>
    </location>
</feature>